<dbReference type="AlphaFoldDB" id="A0A5C6EMX9"/>
<evidence type="ECO:0000259" key="2">
    <source>
        <dbReference type="Pfam" id="PF06439"/>
    </source>
</evidence>
<feature type="signal peptide" evidence="1">
    <location>
        <begin position="1"/>
        <end position="21"/>
    </location>
</feature>
<keyword evidence="1" id="KW-0732">Signal</keyword>
<dbReference type="InterPro" id="IPR010496">
    <property type="entry name" value="AL/BT2_dom"/>
</dbReference>
<feature type="chain" id="PRO_5022894582" description="3-keto-alpha-glucoside-1,2-lyase/3-keto-2-hydroxy-glucal hydratase domain-containing protein" evidence="1">
    <location>
        <begin position="22"/>
        <end position="208"/>
    </location>
</feature>
<dbReference type="Gene3D" id="2.60.120.560">
    <property type="entry name" value="Exo-inulinase, domain 1"/>
    <property type="match status" value="1"/>
</dbReference>
<organism evidence="3 4">
    <name type="scientific">Rubripirellula tenax</name>
    <dbReference type="NCBI Taxonomy" id="2528015"/>
    <lineage>
        <taxon>Bacteria</taxon>
        <taxon>Pseudomonadati</taxon>
        <taxon>Planctomycetota</taxon>
        <taxon>Planctomycetia</taxon>
        <taxon>Pirellulales</taxon>
        <taxon>Pirellulaceae</taxon>
        <taxon>Rubripirellula</taxon>
    </lineage>
</organism>
<keyword evidence="4" id="KW-1185">Reference proteome</keyword>
<dbReference type="OrthoDB" id="256709at2"/>
<gene>
    <name evidence="3" type="ORF">Poly51_48200</name>
</gene>
<proteinExistence type="predicted"/>
<comment type="caution">
    <text evidence="3">The sequence shown here is derived from an EMBL/GenBank/DDBJ whole genome shotgun (WGS) entry which is preliminary data.</text>
</comment>
<reference evidence="3 4" key="1">
    <citation type="submission" date="2019-02" db="EMBL/GenBank/DDBJ databases">
        <title>Deep-cultivation of Planctomycetes and their phenomic and genomic characterization uncovers novel biology.</title>
        <authorList>
            <person name="Wiegand S."/>
            <person name="Jogler M."/>
            <person name="Boedeker C."/>
            <person name="Pinto D."/>
            <person name="Vollmers J."/>
            <person name="Rivas-Marin E."/>
            <person name="Kohn T."/>
            <person name="Peeters S.H."/>
            <person name="Heuer A."/>
            <person name="Rast P."/>
            <person name="Oberbeckmann S."/>
            <person name="Bunk B."/>
            <person name="Jeske O."/>
            <person name="Meyerdierks A."/>
            <person name="Storesund J.E."/>
            <person name="Kallscheuer N."/>
            <person name="Luecker S."/>
            <person name="Lage O.M."/>
            <person name="Pohl T."/>
            <person name="Merkel B.J."/>
            <person name="Hornburger P."/>
            <person name="Mueller R.-W."/>
            <person name="Bruemmer F."/>
            <person name="Labrenz M."/>
            <person name="Spormann A.M."/>
            <person name="Op Den Camp H."/>
            <person name="Overmann J."/>
            <person name="Amann R."/>
            <person name="Jetten M.S.M."/>
            <person name="Mascher T."/>
            <person name="Medema M.H."/>
            <person name="Devos D.P."/>
            <person name="Kaster A.-K."/>
            <person name="Ovreas L."/>
            <person name="Rohde M."/>
            <person name="Galperin M.Y."/>
            <person name="Jogler C."/>
        </authorList>
    </citation>
    <scope>NUCLEOTIDE SEQUENCE [LARGE SCALE GENOMIC DNA]</scope>
    <source>
        <strain evidence="3 4">Poly51</strain>
    </source>
</reference>
<name>A0A5C6EMX9_9BACT</name>
<dbReference type="EMBL" id="SJPW01000006">
    <property type="protein sequence ID" value="TWU48916.1"/>
    <property type="molecule type" value="Genomic_DNA"/>
</dbReference>
<evidence type="ECO:0000256" key="1">
    <source>
        <dbReference type="SAM" id="SignalP"/>
    </source>
</evidence>
<dbReference type="Pfam" id="PF06439">
    <property type="entry name" value="3keto-disac_hyd"/>
    <property type="match status" value="1"/>
</dbReference>
<protein>
    <recommendedName>
        <fullName evidence="2">3-keto-alpha-glucoside-1,2-lyase/3-keto-2-hydroxy-glucal hydratase domain-containing protein</fullName>
    </recommendedName>
</protein>
<dbReference type="Proteomes" id="UP000318288">
    <property type="component" value="Unassembled WGS sequence"/>
</dbReference>
<accession>A0A5C6EMX9</accession>
<dbReference type="GO" id="GO:0016787">
    <property type="term" value="F:hydrolase activity"/>
    <property type="evidence" value="ECO:0007669"/>
    <property type="project" value="InterPro"/>
</dbReference>
<feature type="domain" description="3-keto-alpha-glucoside-1,2-lyase/3-keto-2-hydroxy-glucal hydratase" evidence="2">
    <location>
        <begin position="55"/>
        <end position="187"/>
    </location>
</feature>
<sequence precursor="true">MIRTMFAGAALFLVPLSSVMAEKNVTIQPLAGSLGDAVASVTFDEPLAKPISAVKGDWKVVDGVLMGKELASDEHAAVLNYQLENTDSVVRFSFKFDDNTNGAQFSMNHAKGHLFRVIVTKAGVSVNLDKDKSDPTSKAKKLGSANVPFKTGQWYTMQIEMRGDRVVVQTDNDTMVDVSDAKLKTTKPSYRWVMKGNSLAIDDLIIWK</sequence>
<evidence type="ECO:0000313" key="3">
    <source>
        <dbReference type="EMBL" id="TWU48916.1"/>
    </source>
</evidence>
<dbReference type="RefSeq" id="WP_146460518.1">
    <property type="nucleotide sequence ID" value="NZ_SJPW01000006.1"/>
</dbReference>
<evidence type="ECO:0000313" key="4">
    <source>
        <dbReference type="Proteomes" id="UP000318288"/>
    </source>
</evidence>